<dbReference type="RefSeq" id="XP_012654202.1">
    <property type="nucleotide sequence ID" value="XM_012798748.1"/>
</dbReference>
<sequence length="642" mass="74340">MILQLIQFFSLLFAVGYLVNEYSDKQVKRHIKILSFIAWLLSFGFVFIIPLDIYWTLENQRFIENCKQNPQSEQCVSFDGDSIPEFKTMVWAWRAVYWITFVFTWFILPFFQDYEAAGEFDVKGRVKRSIKINLMIILGIGAIGLLFIVYLLISGKISWDNMEGFLIGLANGFGIFLVVILLGHGLVMIPKKCWRERNEETIIKLCQFQAAKLDETKLETVFKLEEKVKFLLLAQQRYKEFESYFNQIIDLVPADIVSHCKELNQPSESTRQDLNSFGVINIDKLASLNKEMKSLVQQLKREQTKWDYLLDKAFFTEDLKKNKDSSENKIDSDFYVNRQGKLGHFIDVAFWFWNCKAKKIFMIICAFTFGMLSLLVLLGEISIFSGKVINPFNYILVDDTTHLIGTQFLVLIPLLYITFCVYYSMFQVKLANLFGLYKYHQTDAPSLMFFSINFARVSAPISYNYLKILGVKDSAFERIIGAMDDVPILGSANTYFFPMILIMLILFNAFDVYQKILSSLGLKQFEFSDNFDDERIDQGKQLIQRARNSWARKFDKMKQSSPSQYFGYNTASSLRENEQIKNFGRGYGNNSDVSGDTESRASVSSTSTATSQKYSQSQQNKLKQSIGNKYQNFSNFEEILEI</sequence>
<dbReference type="OrthoDB" id="203099at2759"/>
<feature type="transmembrane region" description="Helical" evidence="7">
    <location>
        <begin position="6"/>
        <end position="22"/>
    </location>
</feature>
<evidence type="ECO:0000256" key="6">
    <source>
        <dbReference type="SAM" id="MobiDB-lite"/>
    </source>
</evidence>
<feature type="transmembrane region" description="Helical" evidence="7">
    <location>
        <begin position="404"/>
        <end position="426"/>
    </location>
</feature>
<proteinExistence type="inferred from homology"/>
<dbReference type="PANTHER" id="PTHR21355">
    <property type="entry name" value="G-PROTEIN COUPLED RECEPTOR-ASSOCIATED PROTEIN LMBRD2"/>
    <property type="match status" value="1"/>
</dbReference>
<keyword evidence="3 7" id="KW-0812">Transmembrane</keyword>
<keyword evidence="4 7" id="KW-1133">Transmembrane helix</keyword>
<dbReference type="InParanoid" id="W7XA84"/>
<organism evidence="8 9">
    <name type="scientific">Tetrahymena thermophila (strain SB210)</name>
    <dbReference type="NCBI Taxonomy" id="312017"/>
    <lineage>
        <taxon>Eukaryota</taxon>
        <taxon>Sar</taxon>
        <taxon>Alveolata</taxon>
        <taxon>Ciliophora</taxon>
        <taxon>Intramacronucleata</taxon>
        <taxon>Oligohymenophorea</taxon>
        <taxon>Hymenostomatida</taxon>
        <taxon>Tetrahymenina</taxon>
        <taxon>Tetrahymenidae</taxon>
        <taxon>Tetrahymena</taxon>
    </lineage>
</organism>
<gene>
    <name evidence="8" type="ORF">TTHERM_000220819</name>
</gene>
<dbReference type="PANTHER" id="PTHR21355:SF0">
    <property type="entry name" value="G-PROTEIN COUPLED RECEPTOR-ASSOCIATED PROTEIN LMBRD2"/>
    <property type="match status" value="1"/>
</dbReference>
<feature type="transmembrane region" description="Helical" evidence="7">
    <location>
        <begin position="495"/>
        <end position="513"/>
    </location>
</feature>
<accession>W7XA84</accession>
<dbReference type="GO" id="GO:0016020">
    <property type="term" value="C:membrane"/>
    <property type="evidence" value="ECO:0007669"/>
    <property type="project" value="UniProtKB-SubCell"/>
</dbReference>
<dbReference type="Proteomes" id="UP000009168">
    <property type="component" value="Unassembled WGS sequence"/>
</dbReference>
<feature type="transmembrane region" description="Helical" evidence="7">
    <location>
        <begin position="132"/>
        <end position="153"/>
    </location>
</feature>
<evidence type="ECO:0000256" key="5">
    <source>
        <dbReference type="ARBA" id="ARBA00023136"/>
    </source>
</evidence>
<dbReference type="InterPro" id="IPR006876">
    <property type="entry name" value="LMBR1-like_membr_prot"/>
</dbReference>
<dbReference type="InterPro" id="IPR051584">
    <property type="entry name" value="GPCR-associated_LMBR1"/>
</dbReference>
<dbReference type="AlphaFoldDB" id="W7XA84"/>
<evidence type="ECO:0000256" key="7">
    <source>
        <dbReference type="SAM" id="Phobius"/>
    </source>
</evidence>
<evidence type="ECO:0000256" key="4">
    <source>
        <dbReference type="ARBA" id="ARBA00022989"/>
    </source>
</evidence>
<feature type="transmembrane region" description="Helical" evidence="7">
    <location>
        <begin position="34"/>
        <end position="55"/>
    </location>
</feature>
<protein>
    <submittedName>
        <fullName evidence="8">LMBR1-like motif protein</fullName>
    </submittedName>
</protein>
<dbReference type="Pfam" id="PF04791">
    <property type="entry name" value="LMBR1"/>
    <property type="match status" value="1"/>
</dbReference>
<evidence type="ECO:0000256" key="3">
    <source>
        <dbReference type="ARBA" id="ARBA00022692"/>
    </source>
</evidence>
<evidence type="ECO:0000313" key="9">
    <source>
        <dbReference type="Proteomes" id="UP000009168"/>
    </source>
</evidence>
<feature type="transmembrane region" description="Helical" evidence="7">
    <location>
        <begin position="447"/>
        <end position="466"/>
    </location>
</feature>
<dbReference type="EMBL" id="GG662621">
    <property type="protein sequence ID" value="EWS73293.1"/>
    <property type="molecule type" value="Genomic_DNA"/>
</dbReference>
<comment type="subcellular location">
    <subcellularLocation>
        <location evidence="1">Membrane</location>
        <topology evidence="1">Multi-pass membrane protein</topology>
    </subcellularLocation>
</comment>
<dbReference type="GeneID" id="24437870"/>
<keyword evidence="9" id="KW-1185">Reference proteome</keyword>
<feature type="transmembrane region" description="Helical" evidence="7">
    <location>
        <begin position="165"/>
        <end position="187"/>
    </location>
</feature>
<feature type="compositionally biased region" description="Low complexity" evidence="6">
    <location>
        <begin position="600"/>
        <end position="611"/>
    </location>
</feature>
<name>W7XA84_TETTS</name>
<reference evidence="9" key="1">
    <citation type="journal article" date="2006" name="PLoS Biol.">
        <title>Macronuclear genome sequence of the ciliate Tetrahymena thermophila, a model eukaryote.</title>
        <authorList>
            <person name="Eisen J.A."/>
            <person name="Coyne R.S."/>
            <person name="Wu M."/>
            <person name="Wu D."/>
            <person name="Thiagarajan M."/>
            <person name="Wortman J.R."/>
            <person name="Badger J.H."/>
            <person name="Ren Q."/>
            <person name="Amedeo P."/>
            <person name="Jones K.M."/>
            <person name="Tallon L.J."/>
            <person name="Delcher A.L."/>
            <person name="Salzberg S.L."/>
            <person name="Silva J.C."/>
            <person name="Haas B.J."/>
            <person name="Majoros W.H."/>
            <person name="Farzad M."/>
            <person name="Carlton J.M."/>
            <person name="Smith R.K. Jr."/>
            <person name="Garg J."/>
            <person name="Pearlman R.E."/>
            <person name="Karrer K.M."/>
            <person name="Sun L."/>
            <person name="Manning G."/>
            <person name="Elde N.C."/>
            <person name="Turkewitz A.P."/>
            <person name="Asai D.J."/>
            <person name="Wilkes D.E."/>
            <person name="Wang Y."/>
            <person name="Cai H."/>
            <person name="Collins K."/>
            <person name="Stewart B.A."/>
            <person name="Lee S.R."/>
            <person name="Wilamowska K."/>
            <person name="Weinberg Z."/>
            <person name="Ruzzo W.L."/>
            <person name="Wloga D."/>
            <person name="Gaertig J."/>
            <person name="Frankel J."/>
            <person name="Tsao C.-C."/>
            <person name="Gorovsky M.A."/>
            <person name="Keeling P.J."/>
            <person name="Waller R.F."/>
            <person name="Patron N.J."/>
            <person name="Cherry J.M."/>
            <person name="Stover N.A."/>
            <person name="Krieger C.J."/>
            <person name="del Toro C."/>
            <person name="Ryder H.F."/>
            <person name="Williamson S.C."/>
            <person name="Barbeau R.A."/>
            <person name="Hamilton E.P."/>
            <person name="Orias E."/>
        </authorList>
    </citation>
    <scope>NUCLEOTIDE SEQUENCE [LARGE SCALE GENOMIC DNA]</scope>
    <source>
        <strain evidence="9">SB210</strain>
    </source>
</reference>
<dbReference type="KEGG" id="tet:TTHERM_000220819"/>
<keyword evidence="5 7" id="KW-0472">Membrane</keyword>
<comment type="similarity">
    <text evidence="2">Belongs to the LIMR family.</text>
</comment>
<evidence type="ECO:0000256" key="2">
    <source>
        <dbReference type="ARBA" id="ARBA00010487"/>
    </source>
</evidence>
<feature type="transmembrane region" description="Helical" evidence="7">
    <location>
        <begin position="360"/>
        <end position="384"/>
    </location>
</feature>
<feature type="region of interest" description="Disordered" evidence="6">
    <location>
        <begin position="585"/>
        <end position="620"/>
    </location>
</feature>
<feature type="transmembrane region" description="Helical" evidence="7">
    <location>
        <begin position="91"/>
        <end position="111"/>
    </location>
</feature>
<evidence type="ECO:0000313" key="8">
    <source>
        <dbReference type="EMBL" id="EWS73293.1"/>
    </source>
</evidence>
<evidence type="ECO:0000256" key="1">
    <source>
        <dbReference type="ARBA" id="ARBA00004141"/>
    </source>
</evidence>